<dbReference type="InterPro" id="IPR023352">
    <property type="entry name" value="MAPEG-like_dom_sf"/>
</dbReference>
<evidence type="ECO:0000256" key="3">
    <source>
        <dbReference type="ARBA" id="ARBA00022989"/>
    </source>
</evidence>
<keyword evidence="3" id="KW-1133">Transmembrane helix</keyword>
<keyword evidence="2" id="KW-0812">Transmembrane</keyword>
<organism evidence="5 6">
    <name type="scientific">Pisolithus microcarpus 441</name>
    <dbReference type="NCBI Taxonomy" id="765257"/>
    <lineage>
        <taxon>Eukaryota</taxon>
        <taxon>Fungi</taxon>
        <taxon>Dikarya</taxon>
        <taxon>Basidiomycota</taxon>
        <taxon>Agaricomycotina</taxon>
        <taxon>Agaricomycetes</taxon>
        <taxon>Agaricomycetidae</taxon>
        <taxon>Boletales</taxon>
        <taxon>Sclerodermatineae</taxon>
        <taxon>Pisolithaceae</taxon>
        <taxon>Pisolithus</taxon>
    </lineage>
</organism>
<reference evidence="5 6" key="1">
    <citation type="submission" date="2014-04" db="EMBL/GenBank/DDBJ databases">
        <authorList>
            <consortium name="DOE Joint Genome Institute"/>
            <person name="Kuo A."/>
            <person name="Kohler A."/>
            <person name="Costa M.D."/>
            <person name="Nagy L.G."/>
            <person name="Floudas D."/>
            <person name="Copeland A."/>
            <person name="Barry K.W."/>
            <person name="Cichocki N."/>
            <person name="Veneault-Fourrey C."/>
            <person name="LaButti K."/>
            <person name="Lindquist E.A."/>
            <person name="Lipzen A."/>
            <person name="Lundell T."/>
            <person name="Morin E."/>
            <person name="Murat C."/>
            <person name="Sun H."/>
            <person name="Tunlid A."/>
            <person name="Henrissat B."/>
            <person name="Grigoriev I.V."/>
            <person name="Hibbett D.S."/>
            <person name="Martin F."/>
            <person name="Nordberg H.P."/>
            <person name="Cantor M.N."/>
            <person name="Hua S.X."/>
        </authorList>
    </citation>
    <scope>NUCLEOTIDE SEQUENCE [LARGE SCALE GENOMIC DNA]</scope>
    <source>
        <strain evidence="5 6">441</strain>
    </source>
</reference>
<evidence type="ECO:0000256" key="1">
    <source>
        <dbReference type="ARBA" id="ARBA00004141"/>
    </source>
</evidence>
<evidence type="ECO:0008006" key="7">
    <source>
        <dbReference type="Google" id="ProtNLM"/>
    </source>
</evidence>
<dbReference type="AlphaFoldDB" id="A0A0D0ACC1"/>
<dbReference type="Proteomes" id="UP000054018">
    <property type="component" value="Unassembled WGS sequence"/>
</dbReference>
<accession>A0A0D0ACC1</accession>
<keyword evidence="4" id="KW-0472">Membrane</keyword>
<dbReference type="GO" id="GO:0004364">
    <property type="term" value="F:glutathione transferase activity"/>
    <property type="evidence" value="ECO:0007669"/>
    <property type="project" value="TreeGrafter"/>
</dbReference>
<sequence length="108" mass="12007">MVVNGHRERAGIKHPQQYAEKAEVSVSREAYKFNCAQRAHQSTLEQMPSVIVTTLISALRYPNVAAIACGAWTVGRILYTFGYTSEAPEKRNTYGGPLGLLSFMSKWV</sequence>
<dbReference type="GO" id="GO:0016020">
    <property type="term" value="C:membrane"/>
    <property type="evidence" value="ECO:0007669"/>
    <property type="project" value="UniProtKB-SubCell"/>
</dbReference>
<dbReference type="GO" id="GO:0005783">
    <property type="term" value="C:endoplasmic reticulum"/>
    <property type="evidence" value="ECO:0007669"/>
    <property type="project" value="TreeGrafter"/>
</dbReference>
<evidence type="ECO:0000256" key="2">
    <source>
        <dbReference type="ARBA" id="ARBA00022692"/>
    </source>
</evidence>
<dbReference type="EMBL" id="KN833688">
    <property type="protein sequence ID" value="KIK29713.1"/>
    <property type="molecule type" value="Genomic_DNA"/>
</dbReference>
<dbReference type="Gene3D" id="1.20.120.550">
    <property type="entry name" value="Membrane associated eicosanoid/glutathione metabolism-like domain"/>
    <property type="match status" value="1"/>
</dbReference>
<dbReference type="InterPro" id="IPR050997">
    <property type="entry name" value="MAPEG"/>
</dbReference>
<dbReference type="PANTHER" id="PTHR10250:SF26">
    <property type="entry name" value="GLUTATHIONE S-TRANSFERASE 3, MITOCHONDRIAL"/>
    <property type="match status" value="1"/>
</dbReference>
<dbReference type="STRING" id="765257.A0A0D0ACC1"/>
<dbReference type="GO" id="GO:0005635">
    <property type="term" value="C:nuclear envelope"/>
    <property type="evidence" value="ECO:0007669"/>
    <property type="project" value="TreeGrafter"/>
</dbReference>
<keyword evidence="6" id="KW-1185">Reference proteome</keyword>
<dbReference type="PANTHER" id="PTHR10250">
    <property type="entry name" value="MICROSOMAL GLUTATHIONE S-TRANSFERASE"/>
    <property type="match status" value="1"/>
</dbReference>
<dbReference type="Pfam" id="PF01124">
    <property type="entry name" value="MAPEG"/>
    <property type="match status" value="1"/>
</dbReference>
<dbReference type="InterPro" id="IPR001129">
    <property type="entry name" value="Membr-assoc_MAPEG"/>
</dbReference>
<dbReference type="OrthoDB" id="410651at2759"/>
<feature type="non-terminal residue" evidence="5">
    <location>
        <position position="108"/>
    </location>
</feature>
<evidence type="ECO:0000313" key="6">
    <source>
        <dbReference type="Proteomes" id="UP000054018"/>
    </source>
</evidence>
<protein>
    <recommendedName>
        <fullName evidence="7">Glutathione transferase</fullName>
    </recommendedName>
</protein>
<name>A0A0D0ACC1_9AGAM</name>
<proteinExistence type="predicted"/>
<gene>
    <name evidence="5" type="ORF">PISMIDRAFT_671649</name>
</gene>
<comment type="subcellular location">
    <subcellularLocation>
        <location evidence="1">Membrane</location>
        <topology evidence="1">Multi-pass membrane protein</topology>
    </subcellularLocation>
</comment>
<dbReference type="SUPFAM" id="SSF161084">
    <property type="entry name" value="MAPEG domain-like"/>
    <property type="match status" value="1"/>
</dbReference>
<evidence type="ECO:0000313" key="5">
    <source>
        <dbReference type="EMBL" id="KIK29713.1"/>
    </source>
</evidence>
<dbReference type="HOGENOM" id="CLU_110291_1_2_1"/>
<dbReference type="GO" id="GO:0004602">
    <property type="term" value="F:glutathione peroxidase activity"/>
    <property type="evidence" value="ECO:0007669"/>
    <property type="project" value="TreeGrafter"/>
</dbReference>
<reference evidence="6" key="2">
    <citation type="submission" date="2015-01" db="EMBL/GenBank/DDBJ databases">
        <title>Evolutionary Origins and Diversification of the Mycorrhizal Mutualists.</title>
        <authorList>
            <consortium name="DOE Joint Genome Institute"/>
            <consortium name="Mycorrhizal Genomics Consortium"/>
            <person name="Kohler A."/>
            <person name="Kuo A."/>
            <person name="Nagy L.G."/>
            <person name="Floudas D."/>
            <person name="Copeland A."/>
            <person name="Barry K.W."/>
            <person name="Cichocki N."/>
            <person name="Veneault-Fourrey C."/>
            <person name="LaButti K."/>
            <person name="Lindquist E.A."/>
            <person name="Lipzen A."/>
            <person name="Lundell T."/>
            <person name="Morin E."/>
            <person name="Murat C."/>
            <person name="Riley R."/>
            <person name="Ohm R."/>
            <person name="Sun H."/>
            <person name="Tunlid A."/>
            <person name="Henrissat B."/>
            <person name="Grigoriev I.V."/>
            <person name="Hibbett D.S."/>
            <person name="Martin F."/>
        </authorList>
    </citation>
    <scope>NUCLEOTIDE SEQUENCE [LARGE SCALE GENOMIC DNA]</scope>
    <source>
        <strain evidence="6">441</strain>
    </source>
</reference>
<evidence type="ECO:0000256" key="4">
    <source>
        <dbReference type="ARBA" id="ARBA00023136"/>
    </source>
</evidence>